<reference evidence="2" key="1">
    <citation type="journal article" date="2021" name="Proc. Natl. Acad. Sci. U.S.A.">
        <title>A Catalog of Tens of Thousands of Viruses from Human Metagenomes Reveals Hidden Associations with Chronic Diseases.</title>
        <authorList>
            <person name="Tisza M.J."/>
            <person name="Buck C.B."/>
        </authorList>
    </citation>
    <scope>NUCLEOTIDE SEQUENCE</scope>
    <source>
        <strain evidence="2">Ct0cq5</strain>
    </source>
</reference>
<feature type="region of interest" description="Disordered" evidence="1">
    <location>
        <begin position="1"/>
        <end position="29"/>
    </location>
</feature>
<protein>
    <submittedName>
        <fullName evidence="2">Uncharacterized protein</fullName>
    </submittedName>
</protein>
<feature type="compositionally biased region" description="Polar residues" evidence="1">
    <location>
        <begin position="20"/>
        <end position="29"/>
    </location>
</feature>
<evidence type="ECO:0000313" key="2">
    <source>
        <dbReference type="EMBL" id="DAE06410.1"/>
    </source>
</evidence>
<sequence>MAALSLRQKNSSASASSSSGYSTGINTAI</sequence>
<dbReference type="EMBL" id="BK015435">
    <property type="protein sequence ID" value="DAE06410.1"/>
    <property type="molecule type" value="Genomic_DNA"/>
</dbReference>
<name>A0A8S5PHH9_9CAUD</name>
<accession>A0A8S5PHH9</accession>
<evidence type="ECO:0000256" key="1">
    <source>
        <dbReference type="SAM" id="MobiDB-lite"/>
    </source>
</evidence>
<proteinExistence type="predicted"/>
<organism evidence="2">
    <name type="scientific">Siphoviridae sp. ct0cq5</name>
    <dbReference type="NCBI Taxonomy" id="2825296"/>
    <lineage>
        <taxon>Viruses</taxon>
        <taxon>Duplodnaviria</taxon>
        <taxon>Heunggongvirae</taxon>
        <taxon>Uroviricota</taxon>
        <taxon>Caudoviricetes</taxon>
    </lineage>
</organism>